<proteinExistence type="predicted"/>
<reference evidence="1 2" key="1">
    <citation type="journal article" date="2017" name="Genome Med.">
        <title>A novel Ruminococcus gnavus clade enriched in inflammatory bowel disease patients.</title>
        <authorList>
            <person name="Hall A.B."/>
            <person name="Yassour M."/>
            <person name="Sauk J."/>
            <person name="Garner A."/>
            <person name="Jiang X."/>
            <person name="Arthur T."/>
            <person name="Lagoudas G.K."/>
            <person name="Vatanen T."/>
            <person name="Fornelos N."/>
            <person name="Wilson R."/>
            <person name="Bertha M."/>
            <person name="Cohen M."/>
            <person name="Garber J."/>
            <person name="Khalili H."/>
            <person name="Gevers D."/>
            <person name="Ananthakrishnan A.N."/>
            <person name="Kugathasan S."/>
            <person name="Lander E.S."/>
            <person name="Blainey P."/>
            <person name="Vlamakis H."/>
            <person name="Xavier R.J."/>
            <person name="Huttenhower C."/>
        </authorList>
    </citation>
    <scope>NUCLEOTIDE SEQUENCE [LARGE SCALE GENOMIC DNA]</scope>
    <source>
        <strain evidence="1 2">RJX1124</strain>
    </source>
</reference>
<accession>A0A2N5P2M2</accession>
<protein>
    <recommendedName>
        <fullName evidence="3">Apea-like HEPN domain-containing protein</fullName>
    </recommendedName>
</protein>
<comment type="caution">
    <text evidence="1">The sequence shown here is derived from an EMBL/GenBank/DDBJ whole genome shotgun (WGS) entry which is preliminary data.</text>
</comment>
<dbReference type="RefSeq" id="WP_101871498.1">
    <property type="nucleotide sequence ID" value="NZ_NIHS01000044.1"/>
</dbReference>
<name>A0A2N5P2M2_MEDGN</name>
<dbReference type="AlphaFoldDB" id="A0A2N5P2M2"/>
<sequence>MVVLNIFGKIEPICISNKLKLYISNLPNGESNNWNKELVDEMRTAVKMNIIESEKLGMKPNINIREIYSRHFPQNPLSDDTTEEVYLQKIADNMICLYFDYSYQDMPLGDWDTNCFDGRLCEEDYAEKVIDFINFVSSGKSTQIPSFVPQWVYSSNHDLQNCHRIFWGEQRAEIYIESLKKWGQIFDIFLKYKNDYLQLDYLMNSIHTDNDYNTYHYFKMYSLCQLFLEKSKESELDWKLPQFLDHNYPLEERNEIAKLLRQMRNKIAHGDFIGLENKIEEYAQKVMDGRYSFDYSEYSRKNWVLLNACCLLEDTVRNIIIMLFTDREKLKSIKDSTNIIL</sequence>
<evidence type="ECO:0008006" key="3">
    <source>
        <dbReference type="Google" id="ProtNLM"/>
    </source>
</evidence>
<organism evidence="1 2">
    <name type="scientific">Mediterraneibacter gnavus</name>
    <name type="common">Ruminococcus gnavus</name>
    <dbReference type="NCBI Taxonomy" id="33038"/>
    <lineage>
        <taxon>Bacteria</taxon>
        <taxon>Bacillati</taxon>
        <taxon>Bacillota</taxon>
        <taxon>Clostridia</taxon>
        <taxon>Lachnospirales</taxon>
        <taxon>Lachnospiraceae</taxon>
        <taxon>Mediterraneibacter</taxon>
    </lineage>
</organism>
<dbReference type="Proteomes" id="UP000234891">
    <property type="component" value="Unassembled WGS sequence"/>
</dbReference>
<evidence type="ECO:0000313" key="2">
    <source>
        <dbReference type="Proteomes" id="UP000234891"/>
    </source>
</evidence>
<gene>
    <name evidence="1" type="ORF">CDL26_15345</name>
</gene>
<evidence type="ECO:0000313" key="1">
    <source>
        <dbReference type="EMBL" id="PLT69335.1"/>
    </source>
</evidence>
<dbReference type="EMBL" id="NIHS01000044">
    <property type="protein sequence ID" value="PLT69335.1"/>
    <property type="molecule type" value="Genomic_DNA"/>
</dbReference>